<reference evidence="1" key="1">
    <citation type="submission" date="2014-11" db="EMBL/GenBank/DDBJ databases">
        <authorList>
            <person name="Amaro Gonzalez C."/>
        </authorList>
    </citation>
    <scope>NUCLEOTIDE SEQUENCE</scope>
</reference>
<protein>
    <submittedName>
        <fullName evidence="1">Uncharacterized protein</fullName>
    </submittedName>
</protein>
<proteinExistence type="predicted"/>
<dbReference type="EMBL" id="GBXM01025101">
    <property type="protein sequence ID" value="JAH83476.1"/>
    <property type="molecule type" value="Transcribed_RNA"/>
</dbReference>
<dbReference type="AlphaFoldDB" id="A0A0E9VZI9"/>
<reference evidence="1" key="2">
    <citation type="journal article" date="2015" name="Fish Shellfish Immunol.">
        <title>Early steps in the European eel (Anguilla anguilla)-Vibrio vulnificus interaction in the gills: Role of the RtxA13 toxin.</title>
        <authorList>
            <person name="Callol A."/>
            <person name="Pajuelo D."/>
            <person name="Ebbesson L."/>
            <person name="Teles M."/>
            <person name="MacKenzie S."/>
            <person name="Amaro C."/>
        </authorList>
    </citation>
    <scope>NUCLEOTIDE SEQUENCE</scope>
</reference>
<sequence length="20" mass="2145">MADSICRFLKAKSVDSDSDG</sequence>
<name>A0A0E9VZI9_ANGAN</name>
<accession>A0A0E9VZI9</accession>
<organism evidence="1">
    <name type="scientific">Anguilla anguilla</name>
    <name type="common">European freshwater eel</name>
    <name type="synonym">Muraena anguilla</name>
    <dbReference type="NCBI Taxonomy" id="7936"/>
    <lineage>
        <taxon>Eukaryota</taxon>
        <taxon>Metazoa</taxon>
        <taxon>Chordata</taxon>
        <taxon>Craniata</taxon>
        <taxon>Vertebrata</taxon>
        <taxon>Euteleostomi</taxon>
        <taxon>Actinopterygii</taxon>
        <taxon>Neopterygii</taxon>
        <taxon>Teleostei</taxon>
        <taxon>Anguilliformes</taxon>
        <taxon>Anguillidae</taxon>
        <taxon>Anguilla</taxon>
    </lineage>
</organism>
<evidence type="ECO:0000313" key="1">
    <source>
        <dbReference type="EMBL" id="JAH83476.1"/>
    </source>
</evidence>